<feature type="compositionally biased region" description="Basic and acidic residues" evidence="1">
    <location>
        <begin position="297"/>
        <end position="309"/>
    </location>
</feature>
<feature type="compositionally biased region" description="Basic and acidic residues" evidence="1">
    <location>
        <begin position="237"/>
        <end position="259"/>
    </location>
</feature>
<accession>A0A1J4JXT3</accession>
<sequence>MDIRYSPIVFYYPQVLRFNDSQFFQIAFQLICEHIRLDKFFHTFDKKLKMSLFTVTFDSSENGKDEGAKKGTKKNLAKCDVSKSIAAPLIPKDYSEENLEISNIPMEKSKPQIPVPKMKPNSRLLGRSLNLKSTRNYKRPAIVLSSSYSSSSDVDYSDDSTEEIPFVNQPELIETDFNPSPKKIHSQNSTPETSPNASSSASPHNSPKPPPPDSPRHRKFRQFSSENSPSKSSLNLETEKIEKTDSDKNEDKTTDHNFENELINEKSNNYSEDSSHDEKNDRKDEEKDDDASYNNDSDEKNDPDSTKEESESENSSQFKEDSEKQCDPNDLFGGVYESGVTKPSEIAHLRSFMTRLRGYEIPDNLIPYKLEMTSKISWHGKKVRFVLSRGNSPFLFGKLKNKTNSVTISVTPEKKAIHLAYLLSESNFNTFSLRKGSQFGTELMNIKFKMPHVDYAPRLVELYLCKPPEGIPNILTNRKPRFTAGSTWILNISGRIAKKSTKNCILVDENDTEIMSVMKSKDSEMTIETNPAIGELCVFGLGLSSMLCKL</sequence>
<keyword evidence="3" id="KW-1185">Reference proteome</keyword>
<reference evidence="2" key="1">
    <citation type="submission" date="2016-10" db="EMBL/GenBank/DDBJ databases">
        <authorList>
            <person name="Benchimol M."/>
            <person name="Almeida L.G."/>
            <person name="Vasconcelos A.T."/>
            <person name="Perreira-Neves A."/>
            <person name="Rosa I.A."/>
            <person name="Tasca T."/>
            <person name="Bogo M.R."/>
            <person name="de Souza W."/>
        </authorList>
    </citation>
    <scope>NUCLEOTIDE SEQUENCE [LARGE SCALE GENOMIC DNA]</scope>
    <source>
        <strain evidence="2">K</strain>
    </source>
</reference>
<feature type="compositionally biased region" description="Basic and acidic residues" evidence="1">
    <location>
        <begin position="273"/>
        <end position="285"/>
    </location>
</feature>
<protein>
    <submittedName>
        <fullName evidence="2">Uncharacterized protein</fullName>
    </submittedName>
</protein>
<dbReference type="OrthoDB" id="10644487at2759"/>
<feature type="compositionally biased region" description="Low complexity" evidence="1">
    <location>
        <begin position="189"/>
        <end position="205"/>
    </location>
</feature>
<dbReference type="RefSeq" id="XP_068355462.1">
    <property type="nucleotide sequence ID" value="XM_068493520.1"/>
</dbReference>
<dbReference type="AlphaFoldDB" id="A0A1J4JXT3"/>
<feature type="compositionally biased region" description="Basic and acidic residues" evidence="1">
    <location>
        <begin position="318"/>
        <end position="327"/>
    </location>
</feature>
<organism evidence="2 3">
    <name type="scientific">Tritrichomonas foetus</name>
    <dbReference type="NCBI Taxonomy" id="1144522"/>
    <lineage>
        <taxon>Eukaryota</taxon>
        <taxon>Metamonada</taxon>
        <taxon>Parabasalia</taxon>
        <taxon>Tritrichomonadida</taxon>
        <taxon>Tritrichomonadidae</taxon>
        <taxon>Tritrichomonas</taxon>
    </lineage>
</organism>
<dbReference type="Proteomes" id="UP000179807">
    <property type="component" value="Unassembled WGS sequence"/>
</dbReference>
<proteinExistence type="predicted"/>
<comment type="caution">
    <text evidence="2">The sequence shown here is derived from an EMBL/GenBank/DDBJ whole genome shotgun (WGS) entry which is preliminary data.</text>
</comment>
<dbReference type="VEuPathDB" id="TrichDB:TRFO_07145"/>
<evidence type="ECO:0000256" key="1">
    <source>
        <dbReference type="SAM" id="MobiDB-lite"/>
    </source>
</evidence>
<evidence type="ECO:0000313" key="3">
    <source>
        <dbReference type="Proteomes" id="UP000179807"/>
    </source>
</evidence>
<feature type="region of interest" description="Disordered" evidence="1">
    <location>
        <begin position="148"/>
        <end position="337"/>
    </location>
</feature>
<dbReference type="GeneID" id="94828224"/>
<feature type="compositionally biased region" description="Low complexity" evidence="1">
    <location>
        <begin position="224"/>
        <end position="236"/>
    </location>
</feature>
<gene>
    <name evidence="2" type="ORF">TRFO_07145</name>
</gene>
<dbReference type="EMBL" id="MLAK01000871">
    <property type="protein sequence ID" value="OHT02326.1"/>
    <property type="molecule type" value="Genomic_DNA"/>
</dbReference>
<name>A0A1J4JXT3_9EUKA</name>
<evidence type="ECO:0000313" key="2">
    <source>
        <dbReference type="EMBL" id="OHT02326.1"/>
    </source>
</evidence>
<feature type="region of interest" description="Disordered" evidence="1">
    <location>
        <begin position="102"/>
        <end position="131"/>
    </location>
</feature>